<evidence type="ECO:0008006" key="3">
    <source>
        <dbReference type="Google" id="ProtNLM"/>
    </source>
</evidence>
<evidence type="ECO:0000313" key="1">
    <source>
        <dbReference type="EMBL" id="NOK08669.1"/>
    </source>
</evidence>
<dbReference type="Gene3D" id="1.20.910.10">
    <property type="entry name" value="Heme oxygenase-like"/>
    <property type="match status" value="1"/>
</dbReference>
<dbReference type="RefSeq" id="WP_171412905.1">
    <property type="nucleotide sequence ID" value="NZ_JABFJW010000031.1"/>
</dbReference>
<dbReference type="AlphaFoldDB" id="A0A7Y4JPN4"/>
<sequence>MSLIQTQYLPHVKETRARLETDAVVRTLLSPDISPDLMARFLIEWSARGAYMTEPVDGWIRGAGERCIALGQEKVGRQLITHAKHEAGHHLMTLQDARVLTEQWNASHTQALDAEALVAQAPTAAMREYRQVHDEAITGDLPLGQAAIEYEVGYLAVVLVPRILARVREVLGQGTLDTLTFLREHAEVDVGHTALNERMMEGLLSTHPEEGRRLAAFGARGLDCYLRFLDDCLEAARRSLGTGVTAAAA</sequence>
<organism evidence="1 2">
    <name type="scientific">Corallococcus exercitus</name>
    <dbReference type="NCBI Taxonomy" id="2316736"/>
    <lineage>
        <taxon>Bacteria</taxon>
        <taxon>Pseudomonadati</taxon>
        <taxon>Myxococcota</taxon>
        <taxon>Myxococcia</taxon>
        <taxon>Myxococcales</taxon>
        <taxon>Cystobacterineae</taxon>
        <taxon>Myxococcaceae</taxon>
        <taxon>Corallococcus</taxon>
    </lineage>
</organism>
<dbReference type="SUPFAM" id="SSF48613">
    <property type="entry name" value="Heme oxygenase-like"/>
    <property type="match status" value="1"/>
</dbReference>
<reference evidence="1 2" key="1">
    <citation type="submission" date="2020-05" db="EMBL/GenBank/DDBJ databases">
        <authorList>
            <person name="Whitworth D."/>
        </authorList>
    </citation>
    <scope>NUCLEOTIDE SEQUENCE [LARGE SCALE GENOMIC DNA]</scope>
    <source>
        <strain evidence="1 2">CA046A</strain>
    </source>
</reference>
<dbReference type="Proteomes" id="UP000528460">
    <property type="component" value="Unassembled WGS sequence"/>
</dbReference>
<dbReference type="InterPro" id="IPR016084">
    <property type="entry name" value="Haem_Oase-like_multi-hlx"/>
</dbReference>
<evidence type="ECO:0000313" key="2">
    <source>
        <dbReference type="Proteomes" id="UP000528460"/>
    </source>
</evidence>
<proteinExistence type="predicted"/>
<protein>
    <recommendedName>
        <fullName evidence="3">Iron-containing redox enzyme family protein</fullName>
    </recommendedName>
</protein>
<gene>
    <name evidence="1" type="ORF">HNS30_06440</name>
</gene>
<dbReference type="EMBL" id="JABFJW010000031">
    <property type="protein sequence ID" value="NOK08669.1"/>
    <property type="molecule type" value="Genomic_DNA"/>
</dbReference>
<accession>A0A7Y4JPN4</accession>
<name>A0A7Y4JPN4_9BACT</name>
<comment type="caution">
    <text evidence="1">The sequence shown here is derived from an EMBL/GenBank/DDBJ whole genome shotgun (WGS) entry which is preliminary data.</text>
</comment>